<dbReference type="InterPro" id="IPR036291">
    <property type="entry name" value="NAD(P)-bd_dom_sf"/>
</dbReference>
<dbReference type="EMBL" id="BARV01030647">
    <property type="protein sequence ID" value="GAI43714.1"/>
    <property type="molecule type" value="Genomic_DNA"/>
</dbReference>
<dbReference type="GO" id="GO:0006021">
    <property type="term" value="P:inositol biosynthetic process"/>
    <property type="evidence" value="ECO:0007669"/>
    <property type="project" value="TreeGrafter"/>
</dbReference>
<dbReference type="GO" id="GO:0004512">
    <property type="term" value="F:inositol-3-phosphate synthase activity"/>
    <property type="evidence" value="ECO:0007669"/>
    <property type="project" value="TreeGrafter"/>
</dbReference>
<dbReference type="SUPFAM" id="SSF55347">
    <property type="entry name" value="Glyceraldehyde-3-phosphate dehydrogenase-like, C-terminal domain"/>
    <property type="match status" value="1"/>
</dbReference>
<dbReference type="AlphaFoldDB" id="X1QKC4"/>
<dbReference type="Pfam" id="PF01658">
    <property type="entry name" value="Inos-1-P_synth"/>
    <property type="match status" value="1"/>
</dbReference>
<dbReference type="SUPFAM" id="SSF51735">
    <property type="entry name" value="NAD(P)-binding Rossmann-fold domains"/>
    <property type="match status" value="1"/>
</dbReference>
<comment type="caution">
    <text evidence="2">The sequence shown here is derived from an EMBL/GenBank/DDBJ whole genome shotgun (WGS) entry which is preliminary data.</text>
</comment>
<reference evidence="2" key="1">
    <citation type="journal article" date="2014" name="Front. Microbiol.">
        <title>High frequency of phylogenetically diverse reductive dehalogenase-homologous genes in deep subseafloor sedimentary metagenomes.</title>
        <authorList>
            <person name="Kawai M."/>
            <person name="Futagami T."/>
            <person name="Toyoda A."/>
            <person name="Takaki Y."/>
            <person name="Nishi S."/>
            <person name="Hori S."/>
            <person name="Arai W."/>
            <person name="Tsubouchi T."/>
            <person name="Morono Y."/>
            <person name="Uchiyama I."/>
            <person name="Ito T."/>
            <person name="Fujiyama A."/>
            <person name="Inagaki F."/>
            <person name="Takami H."/>
        </authorList>
    </citation>
    <scope>NUCLEOTIDE SEQUENCE</scope>
    <source>
        <strain evidence="2">Expedition CK06-06</strain>
    </source>
</reference>
<proteinExistence type="predicted"/>
<dbReference type="PANTHER" id="PTHR43125:SF1">
    <property type="entry name" value="INOSITOL-3-PHOSPHATE SYNTHASE"/>
    <property type="match status" value="1"/>
</dbReference>
<accession>X1QKC4</accession>
<organism evidence="2">
    <name type="scientific">marine sediment metagenome</name>
    <dbReference type="NCBI Taxonomy" id="412755"/>
    <lineage>
        <taxon>unclassified sequences</taxon>
        <taxon>metagenomes</taxon>
        <taxon>ecological metagenomes</taxon>
    </lineage>
</organism>
<dbReference type="InterPro" id="IPR052199">
    <property type="entry name" value="MIPS"/>
</dbReference>
<dbReference type="PANTHER" id="PTHR43125">
    <property type="entry name" value="INOSITOL-3-PHOSPHATE SYNTHASE"/>
    <property type="match status" value="1"/>
</dbReference>
<gene>
    <name evidence="2" type="ORF">S06H3_48645</name>
</gene>
<feature type="domain" description="Myo-inositol-1-phosphate synthase GAPDH-like" evidence="1">
    <location>
        <begin position="176"/>
        <end position="255"/>
    </location>
</feature>
<dbReference type="Gene3D" id="3.30.360.10">
    <property type="entry name" value="Dihydrodipicolinate Reductase, domain 2"/>
    <property type="match status" value="1"/>
</dbReference>
<dbReference type="InterPro" id="IPR013021">
    <property type="entry name" value="Myo-inos-1-P_Synthase_GAPDH"/>
</dbReference>
<name>X1QKC4_9ZZZZ</name>
<dbReference type="Gene3D" id="3.40.50.720">
    <property type="entry name" value="NAD(P)-binding Rossmann-like Domain"/>
    <property type="match status" value="1"/>
</dbReference>
<evidence type="ECO:0000313" key="2">
    <source>
        <dbReference type="EMBL" id="GAI43714.1"/>
    </source>
</evidence>
<sequence>IQGIEYYKHKKQAIGLMHLEINGYRPGDIEVVAAFDIDQRKVGQDLSKAIFAAPNNTTVFYPDVPHQGVEVKMGKVLDGLAEHMKEYSEGEAFRLAENDPCEVADELRKSGAEILVNYLPVGAEKATAFYALAALDAGVAFVNCIPVFIASDKHWAKKFEERHLPIVGDDIKAQLGATIVHRALTKLFVDRGVKLERTYQLNTGGNTDFLNMLARERLSSKKISKTEAVQSQLDTPLPQGNIHIGPSDYVPWQKD</sequence>
<protein>
    <recommendedName>
        <fullName evidence="1">Myo-inositol-1-phosphate synthase GAPDH-like domain-containing protein</fullName>
    </recommendedName>
</protein>
<feature type="non-terminal residue" evidence="2">
    <location>
        <position position="255"/>
    </location>
</feature>
<evidence type="ECO:0000259" key="1">
    <source>
        <dbReference type="Pfam" id="PF01658"/>
    </source>
</evidence>
<feature type="non-terminal residue" evidence="2">
    <location>
        <position position="1"/>
    </location>
</feature>